<dbReference type="InterPro" id="IPR039218">
    <property type="entry name" value="REM_fam"/>
</dbReference>
<dbReference type="GO" id="GO:0005634">
    <property type="term" value="C:nucleus"/>
    <property type="evidence" value="ECO:0007669"/>
    <property type="project" value="UniProtKB-SubCell"/>
</dbReference>
<keyword evidence="5" id="KW-0804">Transcription</keyword>
<organism evidence="9 10">
    <name type="scientific">Dovyalis caffra</name>
    <dbReference type="NCBI Taxonomy" id="77055"/>
    <lineage>
        <taxon>Eukaryota</taxon>
        <taxon>Viridiplantae</taxon>
        <taxon>Streptophyta</taxon>
        <taxon>Embryophyta</taxon>
        <taxon>Tracheophyta</taxon>
        <taxon>Spermatophyta</taxon>
        <taxon>Magnoliopsida</taxon>
        <taxon>eudicotyledons</taxon>
        <taxon>Gunneridae</taxon>
        <taxon>Pentapetalae</taxon>
        <taxon>rosids</taxon>
        <taxon>fabids</taxon>
        <taxon>Malpighiales</taxon>
        <taxon>Salicaceae</taxon>
        <taxon>Flacourtieae</taxon>
        <taxon>Dovyalis</taxon>
    </lineage>
</organism>
<dbReference type="Proteomes" id="UP001314170">
    <property type="component" value="Unassembled WGS sequence"/>
</dbReference>
<keyword evidence="2" id="KW-0677">Repeat</keyword>
<reference evidence="9 10" key="1">
    <citation type="submission" date="2024-01" db="EMBL/GenBank/DDBJ databases">
        <authorList>
            <person name="Waweru B."/>
        </authorList>
    </citation>
    <scope>NUCLEOTIDE SEQUENCE [LARGE SCALE GENOMIC DNA]</scope>
</reference>
<evidence type="ECO:0000256" key="5">
    <source>
        <dbReference type="ARBA" id="ARBA00023163"/>
    </source>
</evidence>
<protein>
    <recommendedName>
        <fullName evidence="8">TF-B3 domain-containing protein</fullName>
    </recommendedName>
</protein>
<evidence type="ECO:0000313" key="10">
    <source>
        <dbReference type="Proteomes" id="UP001314170"/>
    </source>
</evidence>
<comment type="subcellular location">
    <subcellularLocation>
        <location evidence="1">Nucleus</location>
    </subcellularLocation>
</comment>
<evidence type="ECO:0000256" key="7">
    <source>
        <dbReference type="SAM" id="MobiDB-lite"/>
    </source>
</evidence>
<feature type="compositionally biased region" description="Polar residues" evidence="7">
    <location>
        <begin position="125"/>
        <end position="135"/>
    </location>
</feature>
<dbReference type="SUPFAM" id="SSF101936">
    <property type="entry name" value="DNA-binding pseudobarrel domain"/>
    <property type="match status" value="2"/>
</dbReference>
<dbReference type="EMBL" id="CAWUPB010000913">
    <property type="protein sequence ID" value="CAK7332187.1"/>
    <property type="molecule type" value="Genomic_DNA"/>
</dbReference>
<gene>
    <name evidence="9" type="ORF">DCAF_LOCUS8853</name>
</gene>
<evidence type="ECO:0000256" key="1">
    <source>
        <dbReference type="ARBA" id="ARBA00004123"/>
    </source>
</evidence>
<dbReference type="SMART" id="SM01019">
    <property type="entry name" value="B3"/>
    <property type="match status" value="2"/>
</dbReference>
<keyword evidence="6" id="KW-0539">Nucleus</keyword>
<dbReference type="InterPro" id="IPR015300">
    <property type="entry name" value="DNA-bd_pseudobarrel_sf"/>
</dbReference>
<evidence type="ECO:0000259" key="8">
    <source>
        <dbReference type="PROSITE" id="PS50863"/>
    </source>
</evidence>
<evidence type="ECO:0000256" key="2">
    <source>
        <dbReference type="ARBA" id="ARBA00022737"/>
    </source>
</evidence>
<evidence type="ECO:0000256" key="4">
    <source>
        <dbReference type="ARBA" id="ARBA00023125"/>
    </source>
</evidence>
<keyword evidence="10" id="KW-1185">Reference proteome</keyword>
<dbReference type="PANTHER" id="PTHR31674">
    <property type="entry name" value="B3 DOMAIN-CONTAINING PROTEIN REM-LIKE 3-RELATED"/>
    <property type="match status" value="1"/>
</dbReference>
<keyword evidence="4" id="KW-0238">DNA-binding</keyword>
<dbReference type="PROSITE" id="PS50863">
    <property type="entry name" value="B3"/>
    <property type="match status" value="2"/>
</dbReference>
<keyword evidence="3" id="KW-0805">Transcription regulation</keyword>
<dbReference type="CDD" id="cd10017">
    <property type="entry name" value="B3_DNA"/>
    <property type="match status" value="2"/>
</dbReference>
<dbReference type="Pfam" id="PF02362">
    <property type="entry name" value="B3"/>
    <property type="match status" value="2"/>
</dbReference>
<evidence type="ECO:0000313" key="9">
    <source>
        <dbReference type="EMBL" id="CAK7332187.1"/>
    </source>
</evidence>
<evidence type="ECO:0000256" key="3">
    <source>
        <dbReference type="ARBA" id="ARBA00023015"/>
    </source>
</evidence>
<comment type="caution">
    <text evidence="9">The sequence shown here is derived from an EMBL/GenBank/DDBJ whole genome shotgun (WGS) entry which is preliminary data.</text>
</comment>
<feature type="region of interest" description="Disordered" evidence="7">
    <location>
        <begin position="119"/>
        <end position="157"/>
    </location>
</feature>
<dbReference type="GO" id="GO:0003677">
    <property type="term" value="F:DNA binding"/>
    <property type="evidence" value="ECO:0007669"/>
    <property type="project" value="UniProtKB-KW"/>
</dbReference>
<evidence type="ECO:0000256" key="6">
    <source>
        <dbReference type="ARBA" id="ARBA00023242"/>
    </source>
</evidence>
<accession>A0AAV1RD15</accession>
<name>A0AAV1RD15_9ROSI</name>
<dbReference type="AlphaFoldDB" id="A0AAV1RD15"/>
<proteinExistence type="predicted"/>
<dbReference type="InterPro" id="IPR003340">
    <property type="entry name" value="B3_DNA-bd"/>
</dbReference>
<feature type="domain" description="TF-B3" evidence="8">
    <location>
        <begin position="16"/>
        <end position="109"/>
    </location>
</feature>
<dbReference type="PANTHER" id="PTHR31674:SF62">
    <property type="entry name" value="B3 DOMAIN-CONTAINING PROTEIN REM14-RELATED"/>
    <property type="match status" value="1"/>
</dbReference>
<sequence length="324" mass="36885">MARIEPQSSTRRKERLPSFFKVLIGDFSSQLRIPPKFAKHLESNLNQTFRVRNSAGDCWYVRIERNQNILCLTEGWREFVQDNALELGDFLIFSCSGISDFDVTVYGKDCCEKNAVAADEKKTKSPSSEGNQNEVDQPVRKDKKCGTNVKPIGVDSDSDIEHEISTSSLQDQQQSLCRKESQEKSRAFEAIEFVSKHPSFQVRMQKSYLQHGFLNLPKRYLMEFTKGAKQNVTLRISKKTWSVKLTPSGHHLRLREGWRAFAKSNSLKIGDICIFEVLEGTALELQACGSKRIKRNNPAKGRLFRAGSMDIIKQGKKKITTGRD</sequence>
<feature type="domain" description="TF-B3" evidence="8">
    <location>
        <begin position="199"/>
        <end position="291"/>
    </location>
</feature>
<dbReference type="Gene3D" id="2.40.330.10">
    <property type="entry name" value="DNA-binding pseudobarrel domain"/>
    <property type="match status" value="2"/>
</dbReference>